<comment type="similarity">
    <text evidence="1">Belongs to the UPF0690 family.</text>
</comment>
<feature type="region of interest" description="Disordered" evidence="2">
    <location>
        <begin position="1"/>
        <end position="73"/>
    </location>
</feature>
<dbReference type="EMBL" id="JAIPUX010005289">
    <property type="protein sequence ID" value="KAH0618453.1"/>
    <property type="molecule type" value="Genomic_DNA"/>
</dbReference>
<comment type="caution">
    <text evidence="3">The sequence shown here is derived from an EMBL/GenBank/DDBJ whole genome shotgun (WGS) entry which is preliminary data.</text>
</comment>
<protein>
    <recommendedName>
        <fullName evidence="5">CA052 protein</fullName>
    </recommendedName>
</protein>
<dbReference type="Pfam" id="PF15559">
    <property type="entry name" value="DUF4660"/>
    <property type="match status" value="1"/>
</dbReference>
<dbReference type="PANTHER" id="PTHR31833:SF2">
    <property type="entry name" value="UPF0690 PROTEIN C1ORF52"/>
    <property type="match status" value="1"/>
</dbReference>
<evidence type="ECO:0000313" key="4">
    <source>
        <dbReference type="Proteomes" id="UP000826234"/>
    </source>
</evidence>
<dbReference type="InterPro" id="IPR029089">
    <property type="entry name" value="DUF4660"/>
</dbReference>
<proteinExistence type="inferred from homology"/>
<evidence type="ECO:0000256" key="2">
    <source>
        <dbReference type="SAM" id="MobiDB-lite"/>
    </source>
</evidence>
<evidence type="ECO:0000256" key="1">
    <source>
        <dbReference type="ARBA" id="ARBA00008407"/>
    </source>
</evidence>
<organism evidence="3 4">
    <name type="scientific">Phrynosoma platyrhinos</name>
    <name type="common">Desert horned lizard</name>
    <dbReference type="NCBI Taxonomy" id="52577"/>
    <lineage>
        <taxon>Eukaryota</taxon>
        <taxon>Metazoa</taxon>
        <taxon>Chordata</taxon>
        <taxon>Craniata</taxon>
        <taxon>Vertebrata</taxon>
        <taxon>Euteleostomi</taxon>
        <taxon>Lepidosauria</taxon>
        <taxon>Squamata</taxon>
        <taxon>Bifurcata</taxon>
        <taxon>Unidentata</taxon>
        <taxon>Episquamata</taxon>
        <taxon>Toxicofera</taxon>
        <taxon>Iguania</taxon>
        <taxon>Phrynosomatidae</taxon>
        <taxon>Phrynosomatinae</taxon>
        <taxon>Phrynosoma</taxon>
    </lineage>
</organism>
<dbReference type="PANTHER" id="PTHR31833">
    <property type="entry name" value="UPF0690 PROTEIN C1ORF52"/>
    <property type="match status" value="1"/>
</dbReference>
<accession>A0ABQ7SM74</accession>
<evidence type="ECO:0000313" key="3">
    <source>
        <dbReference type="EMBL" id="KAH0618453.1"/>
    </source>
</evidence>
<evidence type="ECO:0008006" key="5">
    <source>
        <dbReference type="Google" id="ProtNLM"/>
    </source>
</evidence>
<feature type="region of interest" description="Disordered" evidence="2">
    <location>
        <begin position="102"/>
        <end position="192"/>
    </location>
</feature>
<sequence length="192" mass="21484">MAAAEGKEDPLGFFAKYGGGSDDDDDSSSTGSEWEGEAGPGSKREGRPLSQPPQPKGGPDAPRPRLPGPEELFRSVHRPAFLYNPLHKEIDWESRPPKEFKAWTTNAVPPPESYSVKETKPPPPPELDMAIKWSNIYEDNGDDAPKHANKVNFLPEDEGQDQVKSDDEKEELSSFKKRKLDTEEQTKKKKQR</sequence>
<reference evidence="3 4" key="1">
    <citation type="journal article" date="2022" name="Gigascience">
        <title>A chromosome-level genome assembly and annotation of the desert horned lizard, Phrynosoma platyrhinos, provides insight into chromosomal rearrangements among reptiles.</title>
        <authorList>
            <person name="Koochekian N."/>
            <person name="Ascanio A."/>
            <person name="Farleigh K."/>
            <person name="Card D.C."/>
            <person name="Schield D.R."/>
            <person name="Castoe T.A."/>
            <person name="Jezkova T."/>
        </authorList>
    </citation>
    <scope>NUCLEOTIDE SEQUENCE [LARGE SCALE GENOMIC DNA]</scope>
    <source>
        <strain evidence="3">NK-2021</strain>
    </source>
</reference>
<name>A0ABQ7SM74_PHRPL</name>
<feature type="compositionally biased region" description="Basic and acidic residues" evidence="2">
    <location>
        <begin position="1"/>
        <end position="10"/>
    </location>
</feature>
<dbReference type="Proteomes" id="UP000826234">
    <property type="component" value="Unassembled WGS sequence"/>
</dbReference>
<feature type="compositionally biased region" description="Basic and acidic residues" evidence="2">
    <location>
        <begin position="161"/>
        <end position="186"/>
    </location>
</feature>
<keyword evidence="4" id="KW-1185">Reference proteome</keyword>
<gene>
    <name evidence="3" type="ORF">JD844_017673</name>
</gene>